<name>A0A6L5HWD6_9PSED</name>
<evidence type="ECO:0000313" key="4">
    <source>
        <dbReference type="Proteomes" id="UP000478064"/>
    </source>
</evidence>
<dbReference type="Pfam" id="PF17728">
    <property type="entry name" value="BsuBI_PstI_RE_N"/>
    <property type="match status" value="1"/>
</dbReference>
<gene>
    <name evidence="3" type="ORF">GHO27_18655</name>
</gene>
<dbReference type="EMBL" id="WIVU01000043">
    <property type="protein sequence ID" value="MQU07704.1"/>
    <property type="molecule type" value="Genomic_DNA"/>
</dbReference>
<feature type="domain" description="BsuBI/PstI restriction endonuclease HTH" evidence="2">
    <location>
        <begin position="18"/>
        <end position="170"/>
    </location>
</feature>
<dbReference type="Pfam" id="PF06616">
    <property type="entry name" value="BsuBI_PstI_RE"/>
    <property type="match status" value="1"/>
</dbReference>
<dbReference type="Gene3D" id="3.40.1350.80">
    <property type="match status" value="1"/>
</dbReference>
<proteinExistence type="predicted"/>
<evidence type="ECO:0000259" key="1">
    <source>
        <dbReference type="Pfam" id="PF06616"/>
    </source>
</evidence>
<comment type="caution">
    <text evidence="3">The sequence shown here is derived from an EMBL/GenBank/DDBJ whole genome shotgun (WGS) entry which is preliminary data.</text>
</comment>
<feature type="domain" description="BsuBI/PstI restriction endonuclease" evidence="1">
    <location>
        <begin position="193"/>
        <end position="350"/>
    </location>
</feature>
<dbReference type="GO" id="GO:0009036">
    <property type="term" value="F:type II site-specific deoxyribonuclease activity"/>
    <property type="evidence" value="ECO:0007669"/>
    <property type="project" value="InterPro"/>
</dbReference>
<protein>
    <recommendedName>
        <fullName evidence="5">Restriction endonuclease</fullName>
    </recommendedName>
</protein>
<evidence type="ECO:0008006" key="5">
    <source>
        <dbReference type="Google" id="ProtNLM"/>
    </source>
</evidence>
<dbReference type="Proteomes" id="UP000478064">
    <property type="component" value="Unassembled WGS sequence"/>
</dbReference>
<dbReference type="InterPro" id="IPR041963">
    <property type="entry name" value="BsuBI/PstI_C_sf"/>
</dbReference>
<dbReference type="AlphaFoldDB" id="A0A6L5HWD6"/>
<dbReference type="InterPro" id="IPR041454">
    <property type="entry name" value="BsuBI/PstI_N"/>
</dbReference>
<dbReference type="GO" id="GO:0003677">
    <property type="term" value="F:DNA binding"/>
    <property type="evidence" value="ECO:0007669"/>
    <property type="project" value="InterPro"/>
</dbReference>
<accession>A0A6L5HWD6</accession>
<sequence length="356" mass="40119">MRRILMSSLPPFVSLPFVRDRLALIFPETFPDRSILVGDMATRMVFVCLYGAFIEGMERYFRPSTVIRFGHPQSEKNSNEERLLWIATCHTPGYKAVDQWYADNTREPLRDDLIRNRAIPIGLIVKREGVPTTSPAPIYCLAEKFAALFDPSIDDASLTELIGRWQEQNLDPMILKRMRLLRRTGAKEGQVAVTLPTTGTTLRLPPGEASVITRDVCEELLKLIMIEPVVVHISTSERKTFRELSGEAEDIDLHISSSAELPDIVAADTGHKDGLRLTFIEVVHSDGPITELRKESLLKIAADAGIPESHVRMITAFEDRNSSPFKKRISEIARGSDIWFRSEPELLVKLEILSKA</sequence>
<reference evidence="3 4" key="1">
    <citation type="submission" date="2019-10" db="EMBL/GenBank/DDBJ databases">
        <title>Evaluation of single-gene subtyping targets for Pseudomonas.</title>
        <authorList>
            <person name="Reichler S.J."/>
            <person name="Orsi R.H."/>
            <person name="Wiedmann M."/>
            <person name="Martin N.H."/>
            <person name="Murphy S.I."/>
        </authorList>
    </citation>
    <scope>NUCLEOTIDE SEQUENCE [LARGE SCALE GENOMIC DNA]</scope>
    <source>
        <strain evidence="3 4">FSL R10-1637</strain>
    </source>
</reference>
<dbReference type="GO" id="GO:0009307">
    <property type="term" value="P:DNA restriction-modification system"/>
    <property type="evidence" value="ECO:0007669"/>
    <property type="project" value="InterPro"/>
</dbReference>
<dbReference type="GO" id="GO:0000287">
    <property type="term" value="F:magnesium ion binding"/>
    <property type="evidence" value="ECO:0007669"/>
    <property type="project" value="InterPro"/>
</dbReference>
<evidence type="ECO:0000313" key="3">
    <source>
        <dbReference type="EMBL" id="MQU07704.1"/>
    </source>
</evidence>
<organism evidence="3 4">
    <name type="scientific">Pseudomonas helleri</name>
    <dbReference type="NCBI Taxonomy" id="1608996"/>
    <lineage>
        <taxon>Bacteria</taxon>
        <taxon>Pseudomonadati</taxon>
        <taxon>Pseudomonadota</taxon>
        <taxon>Gammaproteobacteria</taxon>
        <taxon>Pseudomonadales</taxon>
        <taxon>Pseudomonadaceae</taxon>
        <taxon>Pseudomonas</taxon>
    </lineage>
</organism>
<dbReference type="InterPro" id="IPR009528">
    <property type="entry name" value="Restrct_endonuc_II_BsuBI_C"/>
</dbReference>
<evidence type="ECO:0000259" key="2">
    <source>
        <dbReference type="Pfam" id="PF17728"/>
    </source>
</evidence>